<dbReference type="Pfam" id="PF14223">
    <property type="entry name" value="Retrotran_gag_2"/>
    <property type="match status" value="1"/>
</dbReference>
<dbReference type="PANTHER" id="PTHR34676:SF8">
    <property type="entry name" value="TRANSMEMBRANE PROTEIN"/>
    <property type="match status" value="1"/>
</dbReference>
<protein>
    <recommendedName>
        <fullName evidence="3">UBN2 domain-containing protein</fullName>
    </recommendedName>
</protein>
<dbReference type="AlphaFoldDB" id="A0A9D4A313"/>
<keyword evidence="2" id="KW-1185">Reference proteome</keyword>
<comment type="caution">
    <text evidence="1">The sequence shown here is derived from an EMBL/GenBank/DDBJ whole genome shotgun (WGS) entry which is preliminary data.</text>
</comment>
<proteinExistence type="predicted"/>
<dbReference type="EMBL" id="JAIQCV010000007">
    <property type="protein sequence ID" value="KAH1082972.1"/>
    <property type="molecule type" value="Genomic_DNA"/>
</dbReference>
<reference evidence="1 2" key="1">
    <citation type="journal article" date="2021" name="Plant Biotechnol. J.">
        <title>Multi-omics assisted identification of the key and species-specific regulatory components of drought-tolerant mechanisms in Gossypium stocksii.</title>
        <authorList>
            <person name="Yu D."/>
            <person name="Ke L."/>
            <person name="Zhang D."/>
            <person name="Wu Y."/>
            <person name="Sun Y."/>
            <person name="Mei J."/>
            <person name="Sun J."/>
            <person name="Sun Y."/>
        </authorList>
    </citation>
    <scope>NUCLEOTIDE SEQUENCE [LARGE SCALE GENOMIC DNA]</scope>
    <source>
        <strain evidence="2">cv. E1</strain>
        <tissue evidence="1">Leaf</tissue>
    </source>
</reference>
<dbReference type="OrthoDB" id="1738251at2759"/>
<name>A0A9D4A313_9ROSI</name>
<sequence>MHTLFCALGLNEYNRVSLCDNVKEKWDKLEVTHEGTSRVKESNISFLTLDYQLFKVKLEEGINEMFDHFTHIINSLKTLGKSYSNNEMVKKMLNSLTTS</sequence>
<evidence type="ECO:0008006" key="3">
    <source>
        <dbReference type="Google" id="ProtNLM"/>
    </source>
</evidence>
<gene>
    <name evidence="1" type="ORF">J1N35_022733</name>
</gene>
<dbReference type="PANTHER" id="PTHR34676">
    <property type="entry name" value="DUF4219 DOMAIN-CONTAINING PROTEIN-RELATED"/>
    <property type="match status" value="1"/>
</dbReference>
<organism evidence="1 2">
    <name type="scientific">Gossypium stocksii</name>
    <dbReference type="NCBI Taxonomy" id="47602"/>
    <lineage>
        <taxon>Eukaryota</taxon>
        <taxon>Viridiplantae</taxon>
        <taxon>Streptophyta</taxon>
        <taxon>Embryophyta</taxon>
        <taxon>Tracheophyta</taxon>
        <taxon>Spermatophyta</taxon>
        <taxon>Magnoliopsida</taxon>
        <taxon>eudicotyledons</taxon>
        <taxon>Gunneridae</taxon>
        <taxon>Pentapetalae</taxon>
        <taxon>rosids</taxon>
        <taxon>malvids</taxon>
        <taxon>Malvales</taxon>
        <taxon>Malvaceae</taxon>
        <taxon>Malvoideae</taxon>
        <taxon>Gossypium</taxon>
    </lineage>
</organism>
<evidence type="ECO:0000313" key="1">
    <source>
        <dbReference type="EMBL" id="KAH1082972.1"/>
    </source>
</evidence>
<accession>A0A9D4A313</accession>
<evidence type="ECO:0000313" key="2">
    <source>
        <dbReference type="Proteomes" id="UP000828251"/>
    </source>
</evidence>
<dbReference type="Proteomes" id="UP000828251">
    <property type="component" value="Unassembled WGS sequence"/>
</dbReference>